<dbReference type="Proteomes" id="UP000739411">
    <property type="component" value="Unassembled WGS sequence"/>
</dbReference>
<dbReference type="EMBL" id="JADJMS010000004">
    <property type="protein sequence ID" value="MBK7413886.1"/>
    <property type="molecule type" value="Genomic_DNA"/>
</dbReference>
<dbReference type="Pfam" id="PF11974">
    <property type="entry name" value="bMG3"/>
    <property type="match status" value="1"/>
</dbReference>
<dbReference type="PANTHER" id="PTHR40094">
    <property type="entry name" value="ALPHA-2-MACROGLOBULIN HOMOLOG"/>
    <property type="match status" value="1"/>
</dbReference>
<evidence type="ECO:0000259" key="1">
    <source>
        <dbReference type="Pfam" id="PF01835"/>
    </source>
</evidence>
<feature type="domain" description="Macroglobulin" evidence="1">
    <location>
        <begin position="445"/>
        <end position="542"/>
    </location>
</feature>
<dbReference type="AlphaFoldDB" id="A0A935MXZ1"/>
<reference evidence="3 4" key="1">
    <citation type="submission" date="2020-10" db="EMBL/GenBank/DDBJ databases">
        <title>Connecting structure to function with the recovery of over 1000 high-quality activated sludge metagenome-assembled genomes encoding full-length rRNA genes using long-read sequencing.</title>
        <authorList>
            <person name="Singleton C.M."/>
            <person name="Petriglieri F."/>
            <person name="Kristensen J.M."/>
            <person name="Kirkegaard R.H."/>
            <person name="Michaelsen T.Y."/>
            <person name="Andersen M.H."/>
            <person name="Karst S.M."/>
            <person name="Dueholm M.S."/>
            <person name="Nielsen P.H."/>
            <person name="Albertsen M."/>
        </authorList>
    </citation>
    <scope>NUCLEOTIDE SEQUENCE [LARGE SCALE GENOMIC DNA]</scope>
    <source>
        <strain evidence="3">EsbW_18-Q3-R4-48_BATAC.463</strain>
    </source>
</reference>
<dbReference type="InterPro" id="IPR051802">
    <property type="entry name" value="YfhM-like"/>
</dbReference>
<accession>A0A935MXZ1</accession>
<evidence type="ECO:0000259" key="2">
    <source>
        <dbReference type="Pfam" id="PF11974"/>
    </source>
</evidence>
<dbReference type="Pfam" id="PF01835">
    <property type="entry name" value="MG2"/>
    <property type="match status" value="1"/>
</dbReference>
<gene>
    <name evidence="3" type="ORF">IPJ38_00900</name>
</gene>
<proteinExistence type="predicted"/>
<dbReference type="GO" id="GO:0004866">
    <property type="term" value="F:endopeptidase inhibitor activity"/>
    <property type="evidence" value="ECO:0007669"/>
    <property type="project" value="InterPro"/>
</dbReference>
<dbReference type="Gene3D" id="2.60.40.1930">
    <property type="match status" value="1"/>
</dbReference>
<comment type="caution">
    <text evidence="3">The sequence shown here is derived from an EMBL/GenBank/DDBJ whole genome shotgun (WGS) entry which is preliminary data.</text>
</comment>
<protein>
    <recommendedName>
        <fullName evidence="5">Alpha-2-macroglobulin</fullName>
    </recommendedName>
</protein>
<evidence type="ECO:0008006" key="5">
    <source>
        <dbReference type="Google" id="ProtNLM"/>
    </source>
</evidence>
<sequence length="732" mass="79325">MPARPVSKEIRAAVLEQSGGMSQESIVVTCSEKLPAGSKMKLVWGKGIQAANGTPTEKEESFVYKVREPFKATLTCEREKAGAPCSPLSAITLSFNAAFDAKLLGKFKLTGTEGLRKPLDPNLKSSEQEAVFQSVTFSPPFPQNAELTLDIPAGLKDEAGRPLSNTASFPLKTRTGNLPPLAKFPGNFGILELKEGGLLPVTLRNVEPALKTARLALPGSHRFSEQRLTEDADVIAAMQALTKFEQQTGKVRMTIDGVTEERFDPYYARELSFLAKRPGVSQQELPKPGGSSEFEVVGIPLTKPGYHIVEIESQLLGNALLATPKPMYVRTAALVTNLAVHLKVGKDNALVWVTSLDSGKPVADAEVRVSGCDGQSLWQGKTDSLGRAPVDKMLNAPNCKNSSNFLFASARLNGDFSFVRSDWNEGIEPWRFGVDTWGETGEFKIHSILDRSLFRLGQTVSMKHIARSRNSKGFALPELATLPDKLVIRHSESGTEFTQAVTWDAQASAVNSWKVPESAKLGTYEIALSGGKRGEISSGEIRIGDFRLPVFTGSVQGVPARQVAPAKVPLALGLSFLNGGAAKNAEVQVSATLRPRWPVYKNYEAYRFQIDFDEEAQAAFKVESGREEETLILDKQPIKLDKAGAGQLDVTLPSKPKGPSEVYAEMSFSDPNGEIQTLRGRVELWPASVTVGIKVADWASSTGKNRIEIVVLDTAGKPLAGQGSQRSRQAAY</sequence>
<name>A0A935MXZ1_9RHOO</name>
<evidence type="ECO:0000313" key="4">
    <source>
        <dbReference type="Proteomes" id="UP000739411"/>
    </source>
</evidence>
<organism evidence="3 4">
    <name type="scientific">Candidatus Dechloromonas phosphorivorans</name>
    <dbReference type="NCBI Taxonomy" id="2899244"/>
    <lineage>
        <taxon>Bacteria</taxon>
        <taxon>Pseudomonadati</taxon>
        <taxon>Pseudomonadota</taxon>
        <taxon>Betaproteobacteria</taxon>
        <taxon>Rhodocyclales</taxon>
        <taxon>Azonexaceae</taxon>
        <taxon>Dechloromonas</taxon>
    </lineage>
</organism>
<dbReference type="InterPro" id="IPR002890">
    <property type="entry name" value="MG2"/>
</dbReference>
<evidence type="ECO:0000313" key="3">
    <source>
        <dbReference type="EMBL" id="MBK7413886.1"/>
    </source>
</evidence>
<feature type="domain" description="Alpha-2-macroglobulin MG3" evidence="2">
    <location>
        <begin position="335"/>
        <end position="436"/>
    </location>
</feature>
<dbReference type="PANTHER" id="PTHR40094:SF1">
    <property type="entry name" value="UBIQUITIN DOMAIN-CONTAINING PROTEIN"/>
    <property type="match status" value="1"/>
</dbReference>
<dbReference type="InterPro" id="IPR021868">
    <property type="entry name" value="Alpha_2_Macroglob_MG3"/>
</dbReference>